<evidence type="ECO:0000256" key="2">
    <source>
        <dbReference type="ARBA" id="ARBA00022801"/>
    </source>
</evidence>
<dbReference type="PROSITE" id="PS01173">
    <property type="entry name" value="LIPASE_GDXG_HIS"/>
    <property type="match status" value="1"/>
</dbReference>
<dbReference type="SUPFAM" id="SSF53474">
    <property type="entry name" value="alpha/beta-Hydrolases"/>
    <property type="match status" value="1"/>
</dbReference>
<proteinExistence type="inferred from homology"/>
<dbReference type="PANTHER" id="PTHR48081">
    <property type="entry name" value="AB HYDROLASE SUPERFAMILY PROTEIN C4A8.06C"/>
    <property type="match status" value="1"/>
</dbReference>
<dbReference type="InterPro" id="IPR029058">
    <property type="entry name" value="AB_hydrolase_fold"/>
</dbReference>
<dbReference type="PANTHER" id="PTHR48081:SF8">
    <property type="entry name" value="ALPHA_BETA HYDROLASE FOLD-3 DOMAIN-CONTAINING PROTEIN-RELATED"/>
    <property type="match status" value="1"/>
</dbReference>
<dbReference type="Pfam" id="PF07859">
    <property type="entry name" value="Abhydrolase_3"/>
    <property type="match status" value="1"/>
</dbReference>
<gene>
    <name evidence="4" type="ORF">ACFQ16_14315</name>
</gene>
<dbReference type="EMBL" id="JBHTIW010000009">
    <property type="protein sequence ID" value="MFD0920923.1"/>
    <property type="molecule type" value="Genomic_DNA"/>
</dbReference>
<dbReference type="Gene3D" id="3.40.50.1820">
    <property type="entry name" value="alpha/beta hydrolase"/>
    <property type="match status" value="1"/>
</dbReference>
<keyword evidence="2 4" id="KW-0378">Hydrolase</keyword>
<evidence type="ECO:0000259" key="3">
    <source>
        <dbReference type="Pfam" id="PF07859"/>
    </source>
</evidence>
<dbReference type="InterPro" id="IPR050300">
    <property type="entry name" value="GDXG_lipolytic_enzyme"/>
</dbReference>
<comment type="caution">
    <text evidence="4">The sequence shown here is derived from an EMBL/GenBank/DDBJ whole genome shotgun (WGS) entry which is preliminary data.</text>
</comment>
<feature type="domain" description="Alpha/beta hydrolase fold-3" evidence="3">
    <location>
        <begin position="120"/>
        <end position="326"/>
    </location>
</feature>
<comment type="similarity">
    <text evidence="1">Belongs to the 'GDXG' lipolytic enzyme family.</text>
</comment>
<evidence type="ECO:0000313" key="4">
    <source>
        <dbReference type="EMBL" id="MFD0920923.1"/>
    </source>
</evidence>
<keyword evidence="5" id="KW-1185">Reference proteome</keyword>
<name>A0ABW3FT91_9PSEU</name>
<sequence>MSKALELVQPFVESAAVRGIFALPRPLRRLIAGSPVRLDGQELALDAQLLLKLQRLSGQDRLSASSPELAREGMRRSTKLLGRTPLPGVVVAERRIPTPDGPLAARVYRPRELTEPGELMVFFHGGGWVIGDLDTHDDLCRFLALHTGIRVLSVDYRLAPEHPFPAAFDDCLAAYRYAVDNARELGTEPGLVSVGGDSAGGNLAASVALHATRAGLPRPNLQFLLYPAVDATTRRRSRELFGNGLLLTEEDVNWFADRYLPDVDQRADPRVSVLLADDHSGLPPAYVVTAGFDPLRDEGEAYAQRLAEAGVPVVSRRFPDLVHGFANLRAIGGRFQEALFEMVGTLRASLALHRTPTSDEDTVPG</sequence>
<evidence type="ECO:0000313" key="5">
    <source>
        <dbReference type="Proteomes" id="UP001597018"/>
    </source>
</evidence>
<dbReference type="InterPro" id="IPR002168">
    <property type="entry name" value="Lipase_GDXG_HIS_AS"/>
</dbReference>
<evidence type="ECO:0000256" key="1">
    <source>
        <dbReference type="ARBA" id="ARBA00010515"/>
    </source>
</evidence>
<dbReference type="GO" id="GO:0016787">
    <property type="term" value="F:hydrolase activity"/>
    <property type="evidence" value="ECO:0007669"/>
    <property type="project" value="UniProtKB-KW"/>
</dbReference>
<dbReference type="InterPro" id="IPR013094">
    <property type="entry name" value="AB_hydrolase_3"/>
</dbReference>
<accession>A0ABW3FT91</accession>
<dbReference type="RefSeq" id="WP_263250480.1">
    <property type="nucleotide sequence ID" value="NZ_BAABLT010000011.1"/>
</dbReference>
<protein>
    <submittedName>
        <fullName evidence="4">Alpha/beta hydrolase</fullName>
    </submittedName>
</protein>
<reference evidence="5" key="1">
    <citation type="journal article" date="2019" name="Int. J. Syst. Evol. Microbiol.">
        <title>The Global Catalogue of Microorganisms (GCM) 10K type strain sequencing project: providing services to taxonomists for standard genome sequencing and annotation.</title>
        <authorList>
            <consortium name="The Broad Institute Genomics Platform"/>
            <consortium name="The Broad Institute Genome Sequencing Center for Infectious Disease"/>
            <person name="Wu L."/>
            <person name="Ma J."/>
        </authorList>
    </citation>
    <scope>NUCLEOTIDE SEQUENCE [LARGE SCALE GENOMIC DNA]</scope>
    <source>
        <strain evidence="5">CCUG 56401</strain>
    </source>
</reference>
<dbReference type="Proteomes" id="UP001597018">
    <property type="component" value="Unassembled WGS sequence"/>
</dbReference>
<organism evidence="4 5">
    <name type="scientific">Saccharopolyspora rosea</name>
    <dbReference type="NCBI Taxonomy" id="524884"/>
    <lineage>
        <taxon>Bacteria</taxon>
        <taxon>Bacillati</taxon>
        <taxon>Actinomycetota</taxon>
        <taxon>Actinomycetes</taxon>
        <taxon>Pseudonocardiales</taxon>
        <taxon>Pseudonocardiaceae</taxon>
        <taxon>Saccharopolyspora</taxon>
    </lineage>
</organism>